<dbReference type="Pfam" id="PF00078">
    <property type="entry name" value="RVT_1"/>
    <property type="match status" value="1"/>
</dbReference>
<dbReference type="SUPFAM" id="SSF56219">
    <property type="entry name" value="DNase I-like"/>
    <property type="match status" value="1"/>
</dbReference>
<sequence>MKYFKLKGYSSVIAGRSYNKSGGVLAYVRSGINYFHTVESNESAEMLKIRVPKCLQGGADLTLLVVYRSHSETIDSFLNKFKETVRASQLNTIILGDININILDENNSATLDYLDLMHAEGFKTMIKEVTREESNSCLDHVMVKTRNLSNFKVNPLKTQITDHYSQMIEIHSMKPTERTINKSFQLVDSGRLKDLVRRVNWGFVYDEANSIGSKFDSFLSILDECRKGSMYTINLTSKTRRRNPWVTQDLVKLTGLKNDLHKKWTNAKKNNRREAEIAQAERNYRNLAKEVTFKIKKAKEEHFRSKFEGCENDPKIFWKTVNSLTKAEKETQIKMIRLNENEVEVAGNEELIANHFNRYYTGIAETLLQNVTPHQAKALDPLAPAWREERMGWKKVSEREVIGVIRSLKNKKSSGHDGWTAEDMKSIVDHVVPPLTSLINESLAEGYFPETLKAGVVVPIYKNGPKNEMRNYRPISLLCVLSKIIERVVKRQLLEFLNAMDFFSSSQFGFLEGKSTDHAVAEHVQSIVMGLESRRRVGALYLDLAKAFDLVNVDLLLTKLLLAGVRDAPGRWFGSFLTERRQSVKLGERLSQPEPVRHGVPQGSTLAPILFLIYLNDICDVEIQGKFFCFADDTALVWRSDSVTNLVSQVERDMREVSAWFMKNKLVLNAEKSKLIHFRYTSLHLPKEIAVVIHRAECGGPSPCTCPVVRESESARYLGMTVDNRLTWGQHVDLLRSRLSRLVYGLRILKPMLDLEARIRLYQAIFLATLRYGIIHYGGTFVSVTRRLFSVLRLSQKIVGIQKGDQSGLIQGFEGLYYQASFMWVAKNLHRYTIDRQESNRLTRRGKYLRLALPRVDHDHGNDSAISRIQQNANDDNKSGISGFRMLQNIPCKSYHHRLLISPIRVNNERLLTWELSTASMRHSVYAAQRLRGTASTRHSVYAAQRLRGTASTRHSVYQRHSSVEKILRCAGE</sequence>
<dbReference type="InterPro" id="IPR036691">
    <property type="entry name" value="Endo/exonu/phosph_ase_sf"/>
</dbReference>
<feature type="coiled-coil region" evidence="1">
    <location>
        <begin position="270"/>
        <end position="297"/>
    </location>
</feature>
<dbReference type="OrthoDB" id="6630711at2759"/>
<accession>A0A6H5HGB4</accession>
<dbReference type="PANTHER" id="PTHR33332">
    <property type="entry name" value="REVERSE TRANSCRIPTASE DOMAIN-CONTAINING PROTEIN"/>
    <property type="match status" value="1"/>
</dbReference>
<keyword evidence="4" id="KW-1185">Reference proteome</keyword>
<keyword evidence="1" id="KW-0175">Coiled coil</keyword>
<protein>
    <recommendedName>
        <fullName evidence="2">Reverse transcriptase domain-containing protein</fullName>
    </recommendedName>
</protein>
<dbReference type="SUPFAM" id="SSF56672">
    <property type="entry name" value="DNA/RNA polymerases"/>
    <property type="match status" value="1"/>
</dbReference>
<reference evidence="3 4" key="1">
    <citation type="submission" date="2020-02" db="EMBL/GenBank/DDBJ databases">
        <authorList>
            <person name="Ferguson B K."/>
        </authorList>
    </citation>
    <scope>NUCLEOTIDE SEQUENCE [LARGE SCALE GENOMIC DNA]</scope>
</reference>
<dbReference type="Gene3D" id="3.60.10.10">
    <property type="entry name" value="Endonuclease/exonuclease/phosphatase"/>
    <property type="match status" value="1"/>
</dbReference>
<dbReference type="EMBL" id="CADCXU010025645">
    <property type="protein sequence ID" value="CAB0012812.1"/>
    <property type="molecule type" value="Genomic_DNA"/>
</dbReference>
<evidence type="ECO:0000256" key="1">
    <source>
        <dbReference type="SAM" id="Coils"/>
    </source>
</evidence>
<feature type="domain" description="Reverse transcriptase" evidence="2">
    <location>
        <begin position="441"/>
        <end position="722"/>
    </location>
</feature>
<name>A0A6H5HGB4_9HEMI</name>
<evidence type="ECO:0000313" key="3">
    <source>
        <dbReference type="EMBL" id="CAB0012812.1"/>
    </source>
</evidence>
<dbReference type="GO" id="GO:0071897">
    <property type="term" value="P:DNA biosynthetic process"/>
    <property type="evidence" value="ECO:0007669"/>
    <property type="project" value="UniProtKB-ARBA"/>
</dbReference>
<dbReference type="PROSITE" id="PS50878">
    <property type="entry name" value="RT_POL"/>
    <property type="match status" value="1"/>
</dbReference>
<evidence type="ECO:0000259" key="2">
    <source>
        <dbReference type="PROSITE" id="PS50878"/>
    </source>
</evidence>
<dbReference type="Proteomes" id="UP000479000">
    <property type="component" value="Unassembled WGS sequence"/>
</dbReference>
<gene>
    <name evidence="3" type="ORF">NTEN_LOCUS17506</name>
</gene>
<dbReference type="CDD" id="cd01650">
    <property type="entry name" value="RT_nLTR_like"/>
    <property type="match status" value="1"/>
</dbReference>
<proteinExistence type="predicted"/>
<evidence type="ECO:0000313" key="4">
    <source>
        <dbReference type="Proteomes" id="UP000479000"/>
    </source>
</evidence>
<dbReference type="InterPro" id="IPR043502">
    <property type="entry name" value="DNA/RNA_pol_sf"/>
</dbReference>
<organism evidence="3 4">
    <name type="scientific">Nesidiocoris tenuis</name>
    <dbReference type="NCBI Taxonomy" id="355587"/>
    <lineage>
        <taxon>Eukaryota</taxon>
        <taxon>Metazoa</taxon>
        <taxon>Ecdysozoa</taxon>
        <taxon>Arthropoda</taxon>
        <taxon>Hexapoda</taxon>
        <taxon>Insecta</taxon>
        <taxon>Pterygota</taxon>
        <taxon>Neoptera</taxon>
        <taxon>Paraneoptera</taxon>
        <taxon>Hemiptera</taxon>
        <taxon>Heteroptera</taxon>
        <taxon>Panheteroptera</taxon>
        <taxon>Cimicomorpha</taxon>
        <taxon>Miridae</taxon>
        <taxon>Dicyphina</taxon>
        <taxon>Nesidiocoris</taxon>
    </lineage>
</organism>
<dbReference type="InterPro" id="IPR000477">
    <property type="entry name" value="RT_dom"/>
</dbReference>
<dbReference type="AlphaFoldDB" id="A0A6H5HGB4"/>